<dbReference type="EMBL" id="JAIXMP010000001">
    <property type="protein sequence ID" value="KAI9278315.1"/>
    <property type="molecule type" value="Genomic_DNA"/>
</dbReference>
<evidence type="ECO:0000256" key="8">
    <source>
        <dbReference type="ARBA" id="ARBA00023163"/>
    </source>
</evidence>
<dbReference type="Proteomes" id="UP001209540">
    <property type="component" value="Unassembled WGS sequence"/>
</dbReference>
<organism evidence="12 13">
    <name type="scientific">Phascolomyces articulosus</name>
    <dbReference type="NCBI Taxonomy" id="60185"/>
    <lineage>
        <taxon>Eukaryota</taxon>
        <taxon>Fungi</taxon>
        <taxon>Fungi incertae sedis</taxon>
        <taxon>Mucoromycota</taxon>
        <taxon>Mucoromycotina</taxon>
        <taxon>Mucoromycetes</taxon>
        <taxon>Mucorales</taxon>
        <taxon>Lichtheimiaceae</taxon>
        <taxon>Phascolomyces</taxon>
    </lineage>
</organism>
<feature type="region of interest" description="Disordered" evidence="10">
    <location>
        <begin position="128"/>
        <end position="151"/>
    </location>
</feature>
<accession>A0AAD5KBM0</accession>
<dbReference type="Pfam" id="PF20644">
    <property type="entry name" value="Rrn7_cyclin_N"/>
    <property type="match status" value="1"/>
</dbReference>
<reference evidence="12" key="1">
    <citation type="journal article" date="2022" name="IScience">
        <title>Evolution of zygomycete secretomes and the origins of terrestrial fungal ecologies.</title>
        <authorList>
            <person name="Chang Y."/>
            <person name="Wang Y."/>
            <person name="Mondo S."/>
            <person name="Ahrendt S."/>
            <person name="Andreopoulos W."/>
            <person name="Barry K."/>
            <person name="Beard J."/>
            <person name="Benny G.L."/>
            <person name="Blankenship S."/>
            <person name="Bonito G."/>
            <person name="Cuomo C."/>
            <person name="Desiro A."/>
            <person name="Gervers K.A."/>
            <person name="Hundley H."/>
            <person name="Kuo A."/>
            <person name="LaButti K."/>
            <person name="Lang B.F."/>
            <person name="Lipzen A."/>
            <person name="O'Donnell K."/>
            <person name="Pangilinan J."/>
            <person name="Reynolds N."/>
            <person name="Sandor L."/>
            <person name="Smith M.E."/>
            <person name="Tsang A."/>
            <person name="Grigoriev I.V."/>
            <person name="Stajich J.E."/>
            <person name="Spatafora J.W."/>
        </authorList>
    </citation>
    <scope>NUCLEOTIDE SEQUENCE</scope>
    <source>
        <strain evidence="12">RSA 2281</strain>
    </source>
</reference>
<name>A0AAD5KBM0_9FUNG</name>
<keyword evidence="6" id="KW-0805">Transcription regulation</keyword>
<reference evidence="12" key="2">
    <citation type="submission" date="2023-02" db="EMBL/GenBank/DDBJ databases">
        <authorList>
            <consortium name="DOE Joint Genome Institute"/>
            <person name="Mondo S.J."/>
            <person name="Chang Y."/>
            <person name="Wang Y."/>
            <person name="Ahrendt S."/>
            <person name="Andreopoulos W."/>
            <person name="Barry K."/>
            <person name="Beard J."/>
            <person name="Benny G.L."/>
            <person name="Blankenship S."/>
            <person name="Bonito G."/>
            <person name="Cuomo C."/>
            <person name="Desiro A."/>
            <person name="Gervers K.A."/>
            <person name="Hundley H."/>
            <person name="Kuo A."/>
            <person name="LaButti K."/>
            <person name="Lang B.F."/>
            <person name="Lipzen A."/>
            <person name="O'Donnell K."/>
            <person name="Pangilinan J."/>
            <person name="Reynolds N."/>
            <person name="Sandor L."/>
            <person name="Smith M.W."/>
            <person name="Tsang A."/>
            <person name="Grigoriev I.V."/>
            <person name="Stajich J.E."/>
            <person name="Spatafora J.W."/>
        </authorList>
    </citation>
    <scope>NUCLEOTIDE SEQUENCE</scope>
    <source>
        <strain evidence="12">RSA 2281</strain>
    </source>
</reference>
<dbReference type="InterPro" id="IPR048540">
    <property type="entry name" value="Rrn7_cyclin_N"/>
</dbReference>
<keyword evidence="7" id="KW-0238">DNA-binding</keyword>
<keyword evidence="3" id="KW-0479">Metal-binding</keyword>
<gene>
    <name evidence="12" type="ORF">BDA99DRAFT_3362</name>
</gene>
<keyword evidence="5" id="KW-0862">Zinc</keyword>
<protein>
    <recommendedName>
        <fullName evidence="11">Rrn7/TAF1B N-terminal cyclin domain-containing protein</fullName>
    </recommendedName>
</protein>
<dbReference type="GO" id="GO:0008270">
    <property type="term" value="F:zinc ion binding"/>
    <property type="evidence" value="ECO:0007669"/>
    <property type="project" value="UniProtKB-KW"/>
</dbReference>
<keyword evidence="9" id="KW-0539">Nucleus</keyword>
<evidence type="ECO:0000256" key="7">
    <source>
        <dbReference type="ARBA" id="ARBA00023125"/>
    </source>
</evidence>
<feature type="region of interest" description="Disordered" evidence="10">
    <location>
        <begin position="167"/>
        <end position="186"/>
    </location>
</feature>
<dbReference type="GO" id="GO:0042790">
    <property type="term" value="P:nucleolar large rRNA transcription by RNA polymerase I"/>
    <property type="evidence" value="ECO:0007669"/>
    <property type="project" value="TreeGrafter"/>
</dbReference>
<comment type="subcellular location">
    <subcellularLocation>
        <location evidence="1">Nucleus</location>
        <location evidence="1">Nucleolus</location>
    </subcellularLocation>
</comment>
<evidence type="ECO:0000256" key="2">
    <source>
        <dbReference type="ARBA" id="ARBA00006899"/>
    </source>
</evidence>
<comment type="caution">
    <text evidence="12">The sequence shown here is derived from an EMBL/GenBank/DDBJ whole genome shotgun (WGS) entry which is preliminary data.</text>
</comment>
<feature type="compositionally biased region" description="Polar residues" evidence="10">
    <location>
        <begin position="136"/>
        <end position="147"/>
    </location>
</feature>
<evidence type="ECO:0000256" key="10">
    <source>
        <dbReference type="SAM" id="MobiDB-lite"/>
    </source>
</evidence>
<keyword evidence="4" id="KW-0863">Zinc-finger</keyword>
<dbReference type="PANTHER" id="PTHR31576">
    <property type="entry name" value="TATA BOX-BINDING PROTEIN-ASSOCIATED FACTOR RNA POLYMERASE I SUBUNIT B"/>
    <property type="match status" value="1"/>
</dbReference>
<dbReference type="GO" id="GO:0001164">
    <property type="term" value="F:RNA polymerase I core promoter sequence-specific DNA binding"/>
    <property type="evidence" value="ECO:0007669"/>
    <property type="project" value="InterPro"/>
</dbReference>
<evidence type="ECO:0000256" key="3">
    <source>
        <dbReference type="ARBA" id="ARBA00022723"/>
    </source>
</evidence>
<evidence type="ECO:0000313" key="12">
    <source>
        <dbReference type="EMBL" id="KAI9278315.1"/>
    </source>
</evidence>
<evidence type="ECO:0000256" key="4">
    <source>
        <dbReference type="ARBA" id="ARBA00022771"/>
    </source>
</evidence>
<sequence length="306" mass="36034">MRRRTPCERCGTRRFKKKSDGTMVCKNGHVLVGWVEETQDDDMVYMGKKLSRPKALKSVGHEQTRYTGIDRESAILQVCQNGLNVLIQYCVREFGFPDNIQKIAQDLWELYIIATGKMVTFDIFDQGEEDQRGPEDQQQQNHMSTENVLKLTPMPSKTLEDELGVDLDDDDNDVLHNHKNDKENKEEGTYEWPELRYAHTIIFLFLTFKWARLPVLFSDIRRWCKSLQLPYMDALYQIPDDIVRHLDRAFIYTLKYIPNMRSLYRDLRRFRICFEQECGVKFSNENIPAIVHRLYPHFGLPGAMQV</sequence>
<evidence type="ECO:0000256" key="6">
    <source>
        <dbReference type="ARBA" id="ARBA00023015"/>
    </source>
</evidence>
<evidence type="ECO:0000256" key="1">
    <source>
        <dbReference type="ARBA" id="ARBA00004604"/>
    </source>
</evidence>
<dbReference type="InterPro" id="IPR033599">
    <property type="entry name" value="TAF1B/Rrn7"/>
</dbReference>
<evidence type="ECO:0000259" key="11">
    <source>
        <dbReference type="Pfam" id="PF20644"/>
    </source>
</evidence>
<dbReference type="PANTHER" id="PTHR31576:SF2">
    <property type="entry name" value="TATA BOX-BINDING PROTEIN-ASSOCIATED FACTOR RNA POLYMERASE I SUBUNIT B"/>
    <property type="match status" value="1"/>
</dbReference>
<feature type="compositionally biased region" description="Basic and acidic residues" evidence="10">
    <location>
        <begin position="173"/>
        <end position="186"/>
    </location>
</feature>
<proteinExistence type="inferred from homology"/>
<dbReference type="AlphaFoldDB" id="A0AAD5KBM0"/>
<feature type="domain" description="Rrn7/TAF1B N-terminal cyclin" evidence="11">
    <location>
        <begin position="168"/>
        <end position="239"/>
    </location>
</feature>
<dbReference type="GO" id="GO:0070860">
    <property type="term" value="C:RNA polymerase I core factor complex"/>
    <property type="evidence" value="ECO:0007669"/>
    <property type="project" value="InterPro"/>
</dbReference>
<comment type="similarity">
    <text evidence="2">Belongs to the RRN7/TAF1B family.</text>
</comment>
<evidence type="ECO:0000256" key="5">
    <source>
        <dbReference type="ARBA" id="ARBA00022833"/>
    </source>
</evidence>
<evidence type="ECO:0000256" key="9">
    <source>
        <dbReference type="ARBA" id="ARBA00023242"/>
    </source>
</evidence>
<evidence type="ECO:0000313" key="13">
    <source>
        <dbReference type="Proteomes" id="UP001209540"/>
    </source>
</evidence>
<keyword evidence="8" id="KW-0804">Transcription</keyword>
<keyword evidence="13" id="KW-1185">Reference proteome</keyword>